<dbReference type="EnsemblMetazoa" id="AFAF013112-RA">
    <property type="protein sequence ID" value="AFAF013112-PA"/>
    <property type="gene ID" value="AFAF013112"/>
</dbReference>
<organism evidence="2 3">
    <name type="scientific">Anopheles farauti</name>
    <dbReference type="NCBI Taxonomy" id="69004"/>
    <lineage>
        <taxon>Eukaryota</taxon>
        <taxon>Metazoa</taxon>
        <taxon>Ecdysozoa</taxon>
        <taxon>Arthropoda</taxon>
        <taxon>Hexapoda</taxon>
        <taxon>Insecta</taxon>
        <taxon>Pterygota</taxon>
        <taxon>Neoptera</taxon>
        <taxon>Endopterygota</taxon>
        <taxon>Diptera</taxon>
        <taxon>Nematocera</taxon>
        <taxon>Culicoidea</taxon>
        <taxon>Culicidae</taxon>
        <taxon>Anophelinae</taxon>
        <taxon>Anopheles</taxon>
    </lineage>
</organism>
<dbReference type="EMBL" id="AXCN02000321">
    <property type="status" value="NOT_ANNOTATED_CDS"/>
    <property type="molecule type" value="Genomic_DNA"/>
</dbReference>
<reference evidence="2" key="2">
    <citation type="submission" date="2020-05" db="UniProtKB">
        <authorList>
            <consortium name="EnsemblMetazoa"/>
        </authorList>
    </citation>
    <scope>IDENTIFICATION</scope>
    <source>
        <strain evidence="2">FAR1</strain>
    </source>
</reference>
<proteinExistence type="predicted"/>
<name>A0A182QME7_9DIPT</name>
<evidence type="ECO:0000313" key="3">
    <source>
        <dbReference type="Proteomes" id="UP000075886"/>
    </source>
</evidence>
<protein>
    <submittedName>
        <fullName evidence="2">Uncharacterized protein</fullName>
    </submittedName>
</protein>
<dbReference type="VEuPathDB" id="VectorBase:AFAF013112"/>
<dbReference type="AlphaFoldDB" id="A0A182QME7"/>
<accession>A0A182QME7</accession>
<keyword evidence="3" id="KW-1185">Reference proteome</keyword>
<feature type="region of interest" description="Disordered" evidence="1">
    <location>
        <begin position="125"/>
        <end position="146"/>
    </location>
</feature>
<dbReference type="Proteomes" id="UP000075886">
    <property type="component" value="Unassembled WGS sequence"/>
</dbReference>
<evidence type="ECO:0000256" key="1">
    <source>
        <dbReference type="SAM" id="MobiDB-lite"/>
    </source>
</evidence>
<evidence type="ECO:0000313" key="2">
    <source>
        <dbReference type="EnsemblMetazoa" id="AFAF013112-PA"/>
    </source>
</evidence>
<reference evidence="3" key="1">
    <citation type="submission" date="2014-01" db="EMBL/GenBank/DDBJ databases">
        <title>The Genome Sequence of Anopheles farauti FAR1 (V2).</title>
        <authorList>
            <consortium name="The Broad Institute Genomics Platform"/>
            <person name="Neafsey D.E."/>
            <person name="Besansky N."/>
            <person name="Howell P."/>
            <person name="Walton C."/>
            <person name="Young S.K."/>
            <person name="Zeng Q."/>
            <person name="Gargeya S."/>
            <person name="Fitzgerald M."/>
            <person name="Haas B."/>
            <person name="Abouelleil A."/>
            <person name="Allen A.W."/>
            <person name="Alvarado L."/>
            <person name="Arachchi H.M."/>
            <person name="Berlin A.M."/>
            <person name="Chapman S.B."/>
            <person name="Gainer-Dewar J."/>
            <person name="Goldberg J."/>
            <person name="Griggs A."/>
            <person name="Gujja S."/>
            <person name="Hansen M."/>
            <person name="Howarth C."/>
            <person name="Imamovic A."/>
            <person name="Ireland A."/>
            <person name="Larimer J."/>
            <person name="McCowan C."/>
            <person name="Murphy C."/>
            <person name="Pearson M."/>
            <person name="Poon T.W."/>
            <person name="Priest M."/>
            <person name="Roberts A."/>
            <person name="Saif S."/>
            <person name="Shea T."/>
            <person name="Sisk P."/>
            <person name="Sykes S."/>
            <person name="Wortman J."/>
            <person name="Nusbaum C."/>
            <person name="Birren B."/>
        </authorList>
    </citation>
    <scope>NUCLEOTIDE SEQUENCE [LARGE SCALE GENOMIC DNA]</scope>
    <source>
        <strain evidence="3">FAR1</strain>
    </source>
</reference>
<sequence>MRSTYIDENKRIADAYPEGNHREANAATTMTTKRVTRFLPFFDSAERPPTELRHNRESIHMYKTLISISGTTYELSRNAMWKAGQEGLSFSRNPHVSISRSWPPIHGILVILVYRHRGHIQPVATSGSALSHSAAHPRRTVSQDVN</sequence>